<keyword evidence="2" id="KW-1185">Reference proteome</keyword>
<evidence type="ECO:0008006" key="3">
    <source>
        <dbReference type="Google" id="ProtNLM"/>
    </source>
</evidence>
<accession>A0A9P1A0N8</accession>
<dbReference type="EMBL" id="CAMAPE010000074">
    <property type="protein sequence ID" value="CAH9117653.1"/>
    <property type="molecule type" value="Genomic_DNA"/>
</dbReference>
<gene>
    <name evidence="1" type="ORF">CEURO_LOCUS21625</name>
</gene>
<evidence type="ECO:0000313" key="1">
    <source>
        <dbReference type="EMBL" id="CAH9117653.1"/>
    </source>
</evidence>
<dbReference type="CDD" id="cd09272">
    <property type="entry name" value="RNase_HI_RT_Ty1"/>
    <property type="match status" value="1"/>
</dbReference>
<sequence>MASEFIALTSTCKEAEWLNDLVSEVPIWPKSMAPISIYCDSESTLSKAYNHVYNDKSRHIGVRHNYVLELISFGVDVIDFVRSDVNLAYPFTKAMPRDMVYKTLKEMRLKPLENNQK</sequence>
<organism evidence="1 2">
    <name type="scientific">Cuscuta europaea</name>
    <name type="common">European dodder</name>
    <dbReference type="NCBI Taxonomy" id="41803"/>
    <lineage>
        <taxon>Eukaryota</taxon>
        <taxon>Viridiplantae</taxon>
        <taxon>Streptophyta</taxon>
        <taxon>Embryophyta</taxon>
        <taxon>Tracheophyta</taxon>
        <taxon>Spermatophyta</taxon>
        <taxon>Magnoliopsida</taxon>
        <taxon>eudicotyledons</taxon>
        <taxon>Gunneridae</taxon>
        <taxon>Pentapetalae</taxon>
        <taxon>asterids</taxon>
        <taxon>lamiids</taxon>
        <taxon>Solanales</taxon>
        <taxon>Convolvulaceae</taxon>
        <taxon>Cuscuteae</taxon>
        <taxon>Cuscuta</taxon>
        <taxon>Cuscuta subgen. Cuscuta</taxon>
    </lineage>
</organism>
<protein>
    <recommendedName>
        <fullName evidence="3">Retrovirus-related Pol polyprotein from transposon TNT 1-94</fullName>
    </recommendedName>
</protein>
<evidence type="ECO:0000313" key="2">
    <source>
        <dbReference type="Proteomes" id="UP001152484"/>
    </source>
</evidence>
<dbReference type="Proteomes" id="UP001152484">
    <property type="component" value="Unassembled WGS sequence"/>
</dbReference>
<comment type="caution">
    <text evidence="1">The sequence shown here is derived from an EMBL/GenBank/DDBJ whole genome shotgun (WGS) entry which is preliminary data.</text>
</comment>
<reference evidence="1" key="1">
    <citation type="submission" date="2022-07" db="EMBL/GenBank/DDBJ databases">
        <authorList>
            <person name="Macas J."/>
            <person name="Novak P."/>
            <person name="Neumann P."/>
        </authorList>
    </citation>
    <scope>NUCLEOTIDE SEQUENCE</scope>
</reference>
<dbReference type="AlphaFoldDB" id="A0A9P1A0N8"/>
<name>A0A9P1A0N8_CUSEU</name>
<dbReference type="OrthoDB" id="1304062at2759"/>
<proteinExistence type="predicted"/>